<evidence type="ECO:0000313" key="2">
    <source>
        <dbReference type="Proteomes" id="UP001064048"/>
    </source>
</evidence>
<sequence length="129" mass="14448">MSVKSARTIKTGKWCIIVILMVTAMEVAGLNGDHVCMVQQKYNITKRVKYRAPMSVRTYEWCFAMPPRCSKWNTEMRDLTRLETEERTAEVAVCCPGYKMKDVSCVPVCPAGKTGNGCSEGADFTLHNS</sequence>
<gene>
    <name evidence="1" type="ORF">MSG28_002623</name>
</gene>
<proteinExistence type="predicted"/>
<reference evidence="1 2" key="1">
    <citation type="journal article" date="2022" name="Genome Biol. Evol.">
        <title>The Spruce Budworm Genome: Reconstructing the Evolutionary History of Antifreeze Proteins.</title>
        <authorList>
            <person name="Beliveau C."/>
            <person name="Gagne P."/>
            <person name="Picq S."/>
            <person name="Vernygora O."/>
            <person name="Keeling C.I."/>
            <person name="Pinkney K."/>
            <person name="Doucet D."/>
            <person name="Wen F."/>
            <person name="Johnston J.S."/>
            <person name="Maaroufi H."/>
            <person name="Boyle B."/>
            <person name="Laroche J."/>
            <person name="Dewar K."/>
            <person name="Juretic N."/>
            <person name="Blackburn G."/>
            <person name="Nisole A."/>
            <person name="Brunet B."/>
            <person name="Brandao M."/>
            <person name="Lumley L."/>
            <person name="Duan J."/>
            <person name="Quan G."/>
            <person name="Lucarotti C.J."/>
            <person name="Roe A.D."/>
            <person name="Sperling F.A.H."/>
            <person name="Levesque R.C."/>
            <person name="Cusson M."/>
        </authorList>
    </citation>
    <scope>NUCLEOTIDE SEQUENCE [LARGE SCALE GENOMIC DNA]</scope>
    <source>
        <strain evidence="1">Glfc:IPQL:Cfum</strain>
    </source>
</reference>
<dbReference type="Proteomes" id="UP001064048">
    <property type="component" value="Chromosome 4"/>
</dbReference>
<comment type="caution">
    <text evidence="1">The sequence shown here is derived from an EMBL/GenBank/DDBJ whole genome shotgun (WGS) entry which is preliminary data.</text>
</comment>
<organism evidence="1 2">
    <name type="scientific">Choristoneura fumiferana</name>
    <name type="common">Spruce budworm moth</name>
    <name type="synonym">Archips fumiferana</name>
    <dbReference type="NCBI Taxonomy" id="7141"/>
    <lineage>
        <taxon>Eukaryota</taxon>
        <taxon>Metazoa</taxon>
        <taxon>Ecdysozoa</taxon>
        <taxon>Arthropoda</taxon>
        <taxon>Hexapoda</taxon>
        <taxon>Insecta</taxon>
        <taxon>Pterygota</taxon>
        <taxon>Neoptera</taxon>
        <taxon>Endopterygota</taxon>
        <taxon>Lepidoptera</taxon>
        <taxon>Glossata</taxon>
        <taxon>Ditrysia</taxon>
        <taxon>Tortricoidea</taxon>
        <taxon>Tortricidae</taxon>
        <taxon>Tortricinae</taxon>
        <taxon>Choristoneura</taxon>
    </lineage>
</organism>
<dbReference type="EMBL" id="CM046104">
    <property type="protein sequence ID" value="KAI8423953.1"/>
    <property type="molecule type" value="Genomic_DNA"/>
</dbReference>
<accession>A0ACC0JIH8</accession>
<evidence type="ECO:0000313" key="1">
    <source>
        <dbReference type="EMBL" id="KAI8423953.1"/>
    </source>
</evidence>
<keyword evidence="2" id="KW-1185">Reference proteome</keyword>
<protein>
    <submittedName>
        <fullName evidence="1">Uncharacterized protein</fullName>
    </submittedName>
</protein>
<name>A0ACC0JIH8_CHOFU</name>